<sequence length="149" mass="16657">MPCACGRDWFDQAVGMPLPTAARIRGQMEMPLQSRQEGIQPKSRSTILTPDTAGLHTHVSSNTTGLSLVYLKERLQPHRSARTLRSSTEGLLPVPSLREAKLLGTRQRAFSVVAPALWNALQSEVKENKNYQTFRRDLKAAPFREAFNV</sequence>
<accession>A0AA35LBQ0</accession>
<evidence type="ECO:0000313" key="1">
    <source>
        <dbReference type="EMBL" id="CAI5792961.1"/>
    </source>
</evidence>
<reference evidence="1" key="1">
    <citation type="submission" date="2022-12" db="EMBL/GenBank/DDBJ databases">
        <authorList>
            <person name="Alioto T."/>
            <person name="Alioto T."/>
            <person name="Gomez Garrido J."/>
        </authorList>
    </citation>
    <scope>NUCLEOTIDE SEQUENCE</scope>
</reference>
<organism evidence="1 2">
    <name type="scientific">Podarcis lilfordi</name>
    <name type="common">Lilford's wall lizard</name>
    <dbReference type="NCBI Taxonomy" id="74358"/>
    <lineage>
        <taxon>Eukaryota</taxon>
        <taxon>Metazoa</taxon>
        <taxon>Chordata</taxon>
        <taxon>Craniata</taxon>
        <taxon>Vertebrata</taxon>
        <taxon>Euteleostomi</taxon>
        <taxon>Lepidosauria</taxon>
        <taxon>Squamata</taxon>
        <taxon>Bifurcata</taxon>
        <taxon>Unidentata</taxon>
        <taxon>Episquamata</taxon>
        <taxon>Laterata</taxon>
        <taxon>Lacertibaenia</taxon>
        <taxon>Lacertidae</taxon>
        <taxon>Podarcis</taxon>
    </lineage>
</organism>
<keyword evidence="2" id="KW-1185">Reference proteome</keyword>
<protein>
    <submittedName>
        <fullName evidence="1">Uncharacterized protein</fullName>
    </submittedName>
</protein>
<dbReference type="Proteomes" id="UP001178461">
    <property type="component" value="Chromosome 14"/>
</dbReference>
<dbReference type="EMBL" id="OX395139">
    <property type="protein sequence ID" value="CAI5792961.1"/>
    <property type="molecule type" value="Genomic_DNA"/>
</dbReference>
<dbReference type="AlphaFoldDB" id="A0AA35LBQ0"/>
<name>A0AA35LBQ0_9SAUR</name>
<evidence type="ECO:0000313" key="2">
    <source>
        <dbReference type="Proteomes" id="UP001178461"/>
    </source>
</evidence>
<proteinExistence type="predicted"/>
<gene>
    <name evidence="1" type="ORF">PODLI_1B038919</name>
</gene>